<dbReference type="AlphaFoldDB" id="A0A975U258"/>
<dbReference type="EMBL" id="CP076448">
    <property type="protein sequence ID" value="QXM24552.1"/>
    <property type="molecule type" value="Genomic_DNA"/>
</dbReference>
<keyword evidence="1" id="KW-0812">Transmembrane</keyword>
<dbReference type="PANTHER" id="PTHR38442">
    <property type="entry name" value="INNER MEMBRANE PROTEIN-RELATED"/>
    <property type="match status" value="1"/>
</dbReference>
<gene>
    <name evidence="2" type="ORF">KO353_15140</name>
</gene>
<feature type="transmembrane region" description="Helical" evidence="1">
    <location>
        <begin position="26"/>
        <end position="48"/>
    </location>
</feature>
<proteinExistence type="predicted"/>
<feature type="transmembrane region" description="Helical" evidence="1">
    <location>
        <begin position="60"/>
        <end position="80"/>
    </location>
</feature>
<evidence type="ECO:0000313" key="2">
    <source>
        <dbReference type="EMBL" id="QXM24552.1"/>
    </source>
</evidence>
<name>A0A975U258_9PROT</name>
<feature type="transmembrane region" description="Helical" evidence="1">
    <location>
        <begin position="408"/>
        <end position="429"/>
    </location>
</feature>
<dbReference type="PANTHER" id="PTHR38442:SF1">
    <property type="entry name" value="INNER MEMBRANE PROTEIN"/>
    <property type="match status" value="1"/>
</dbReference>
<dbReference type="Pfam" id="PF04286">
    <property type="entry name" value="DUF445"/>
    <property type="match status" value="1"/>
</dbReference>
<keyword evidence="1" id="KW-0472">Membrane</keyword>
<dbReference type="Proteomes" id="UP000694001">
    <property type="component" value="Chromosome"/>
</dbReference>
<evidence type="ECO:0000256" key="1">
    <source>
        <dbReference type="SAM" id="Phobius"/>
    </source>
</evidence>
<keyword evidence="3" id="KW-1185">Reference proteome</keyword>
<evidence type="ECO:0000313" key="3">
    <source>
        <dbReference type="Proteomes" id="UP000694001"/>
    </source>
</evidence>
<sequence length="434" mass="46867">MTSPDESFDPLREQERAADRRTLIRWRVYAGLAMAGTLAATIGLYALPDPRPFAIDLAHAAAKAGFVGAVADWFAVNALFRHPFGRWTRIGGLLPRQKQRLAGGMGRFVARQFFTPDSIRRAVEGVDVGAAVGRFLSDPEAARRTAIALAPFVAKLLEALADGRAREVLRRLLPRLVSGPEAGPVVARLLRAFLDGAHHQDVFSEALARLKATLAANEEKLKAAIEARVAEQGGAMVRWVAGAWIARKVLATLNAELARIEPGDSDLRAAFDAWISHEIERLEKEPERAAELGAALGRALSHPAVALWAEDAVLRLAQLARFDAEREDGRIVTALAGLLGNLGRSLAESEASRAGLNRLIEESIAAIAPAAQSRIEAFVAEKVRSWSDEDLIERIELKVGRELQLIRLNGTLVGAAVGALLYGALSLIFGRVPV</sequence>
<reference evidence="2" key="1">
    <citation type="submission" date="2021-06" db="EMBL/GenBank/DDBJ databases">
        <title>Elioraea tepida, sp. nov., a moderately thermophilic aerobic anoxygenic phototrophic bacterium isolated from an alkaline siliceous hot spring mat community in Yellowstone National Park, WY, USA.</title>
        <authorList>
            <person name="Saini M.K."/>
            <person name="Yoshida S."/>
            <person name="Sebastian A."/>
            <person name="Hirose S."/>
            <person name="Hara E."/>
            <person name="Tamaki H."/>
            <person name="Soulier N.T."/>
            <person name="Albert I."/>
            <person name="Hanada S."/>
            <person name="Bryant D.A."/>
            <person name="Tank M."/>
        </authorList>
    </citation>
    <scope>NUCLEOTIDE SEQUENCE</scope>
    <source>
        <strain evidence="2">MS-P2</strain>
    </source>
</reference>
<dbReference type="GO" id="GO:0005886">
    <property type="term" value="C:plasma membrane"/>
    <property type="evidence" value="ECO:0007669"/>
    <property type="project" value="TreeGrafter"/>
</dbReference>
<dbReference type="RefSeq" id="WP_218285609.1">
    <property type="nucleotide sequence ID" value="NZ_CP076448.1"/>
</dbReference>
<dbReference type="KEGG" id="elio:KO353_15140"/>
<organism evidence="2 3">
    <name type="scientific">Elioraea tepida</name>
    <dbReference type="NCBI Taxonomy" id="2843330"/>
    <lineage>
        <taxon>Bacteria</taxon>
        <taxon>Pseudomonadati</taxon>
        <taxon>Pseudomonadota</taxon>
        <taxon>Alphaproteobacteria</taxon>
        <taxon>Acetobacterales</taxon>
        <taxon>Elioraeaceae</taxon>
        <taxon>Elioraea</taxon>
    </lineage>
</organism>
<keyword evidence="1" id="KW-1133">Transmembrane helix</keyword>
<protein>
    <submittedName>
        <fullName evidence="2">DUF445 domain-containing protein</fullName>
    </submittedName>
</protein>
<accession>A0A975U258</accession>
<dbReference type="InterPro" id="IPR007383">
    <property type="entry name" value="DUF445"/>
</dbReference>